<dbReference type="AlphaFoldDB" id="A0A0F2E2K6"/>
<protein>
    <submittedName>
        <fullName evidence="7">Competence stimulating peptide</fullName>
    </submittedName>
</protein>
<organism evidence="7 8">
    <name type="scientific">Streptococcus mitis</name>
    <dbReference type="NCBI Taxonomy" id="28037"/>
    <lineage>
        <taxon>Bacteria</taxon>
        <taxon>Bacillati</taxon>
        <taxon>Bacillota</taxon>
        <taxon>Bacilli</taxon>
        <taxon>Lactobacillales</taxon>
        <taxon>Streptococcaceae</taxon>
        <taxon>Streptococcus</taxon>
        <taxon>Streptococcus mitis group</taxon>
    </lineage>
</organism>
<evidence type="ECO:0000313" key="8">
    <source>
        <dbReference type="Proteomes" id="UP000033590"/>
    </source>
</evidence>
<evidence type="ECO:0000256" key="6">
    <source>
        <dbReference type="ARBA" id="ARBA00023287"/>
    </source>
</evidence>
<dbReference type="InterPro" id="IPR004288">
    <property type="entry name" value="Competence_ComC"/>
</dbReference>
<comment type="similarity">
    <text evidence="3">Belongs to the ComC family.</text>
</comment>
<dbReference type="Pfam" id="PF03047">
    <property type="entry name" value="ComC"/>
    <property type="match status" value="1"/>
</dbReference>
<accession>A0A0F2E2K6</accession>
<dbReference type="NCBIfam" id="NF033214">
    <property type="entry name" value="ComC_Streptocco"/>
    <property type="match status" value="1"/>
</dbReference>
<evidence type="ECO:0000256" key="5">
    <source>
        <dbReference type="ARBA" id="ARBA00023044"/>
    </source>
</evidence>
<keyword evidence="4" id="KW-0964">Secreted</keyword>
<evidence type="ECO:0000256" key="4">
    <source>
        <dbReference type="ARBA" id="ARBA00022525"/>
    </source>
</evidence>
<dbReference type="EMBL" id="JYGS01000001">
    <property type="protein sequence ID" value="KJQ76036.1"/>
    <property type="molecule type" value="Genomic_DNA"/>
</dbReference>
<comment type="caution">
    <text evidence="7">The sequence shown here is derived from an EMBL/GenBank/DDBJ whole genome shotgun (WGS) entry which is preliminary data.</text>
</comment>
<dbReference type="Proteomes" id="UP000033590">
    <property type="component" value="Unassembled WGS sequence"/>
</dbReference>
<sequence length="42" mass="4995">MKNTVKLEQFVELTEVEMQEIQGGDMRISESIRNLIFPRKKK</sequence>
<dbReference type="GO" id="GO:0030420">
    <property type="term" value="P:establishment of competence for transformation"/>
    <property type="evidence" value="ECO:0007669"/>
    <property type="project" value="UniProtKB-KW"/>
</dbReference>
<comment type="subcellular location">
    <subcellularLocation>
        <location evidence="2">Secreted</location>
    </subcellularLocation>
</comment>
<keyword evidence="6" id="KW-0178">Competence</keyword>
<evidence type="ECO:0000256" key="2">
    <source>
        <dbReference type="ARBA" id="ARBA00004613"/>
    </source>
</evidence>
<evidence type="ECO:0000256" key="1">
    <source>
        <dbReference type="ARBA" id="ARBA00002667"/>
    </source>
</evidence>
<gene>
    <name evidence="7" type="primary">comC</name>
    <name evidence="7" type="ORF">TZ93_00506</name>
</gene>
<dbReference type="PATRIC" id="fig|28037.215.peg.513"/>
<evidence type="ECO:0000256" key="3">
    <source>
        <dbReference type="ARBA" id="ARBA00009039"/>
    </source>
</evidence>
<proteinExistence type="inferred from homology"/>
<evidence type="ECO:0000313" key="7">
    <source>
        <dbReference type="EMBL" id="KJQ76036.1"/>
    </source>
</evidence>
<dbReference type="GO" id="GO:0005576">
    <property type="term" value="C:extracellular region"/>
    <property type="evidence" value="ECO:0007669"/>
    <property type="project" value="UniProtKB-SubCell"/>
</dbReference>
<name>A0A0F2E2K6_STRMT</name>
<dbReference type="GO" id="GO:0005186">
    <property type="term" value="F:pheromone activity"/>
    <property type="evidence" value="ECO:0007669"/>
    <property type="project" value="UniProtKB-KW"/>
</dbReference>
<comment type="function">
    <text evidence="1">Acts as a pheromone, induces cells to develop competence for genetic transformation.</text>
</comment>
<keyword evidence="5" id="KW-0588">Pheromone</keyword>
<dbReference type="RefSeq" id="WP_045605312.1">
    <property type="nucleotide sequence ID" value="NZ_JAHZPS010000023.1"/>
</dbReference>
<reference evidence="7 8" key="1">
    <citation type="submission" date="2015-02" db="EMBL/GenBank/DDBJ databases">
        <title>Evolution of amylase-binding proteins of oral streptococcal species.</title>
        <authorList>
            <person name="Haase E.M."/>
        </authorList>
    </citation>
    <scope>NUCLEOTIDE SEQUENCE [LARGE SCALE GENOMIC DNA]</scope>
    <source>
        <strain evidence="7 8">SK145</strain>
    </source>
</reference>